<comment type="subcellular location">
    <subcellularLocation>
        <location evidence="1">Membrane</location>
    </subcellularLocation>
</comment>
<comment type="caution">
    <text evidence="8">The sequence shown here is derived from an EMBL/GenBank/DDBJ whole genome shotgun (WGS) entry which is preliminary data.</text>
</comment>
<keyword evidence="4 7" id="KW-1133">Transmembrane helix</keyword>
<dbReference type="PANTHER" id="PTHR21659">
    <property type="entry name" value="HYDROPHOBIC PROTEIN RCI2 LOW TEMPERATURE AND SALT RESPONSIVE PROTEIN LTI6 -RELATED"/>
    <property type="match status" value="1"/>
</dbReference>
<gene>
    <name evidence="8" type="primary">pmp3</name>
    <name evidence="8" type="ORF">CFO_g1072</name>
</gene>
<evidence type="ECO:0000313" key="9">
    <source>
        <dbReference type="Proteomes" id="UP000034841"/>
    </source>
</evidence>
<evidence type="ECO:0000313" key="8">
    <source>
        <dbReference type="EMBL" id="KKF96560.1"/>
    </source>
</evidence>
<dbReference type="EMBL" id="LBBL01000036">
    <property type="protein sequence ID" value="KKF96560.1"/>
    <property type="molecule type" value="Genomic_DNA"/>
</dbReference>
<evidence type="ECO:0000256" key="1">
    <source>
        <dbReference type="ARBA" id="ARBA00004370"/>
    </source>
</evidence>
<feature type="region of interest" description="Disordered" evidence="6">
    <location>
        <begin position="122"/>
        <end position="148"/>
    </location>
</feature>
<dbReference type="PANTHER" id="PTHR21659:SF57">
    <property type="entry name" value="PLASMA MEMBRANE PROTEOLIPID 31"/>
    <property type="match status" value="1"/>
</dbReference>
<dbReference type="Pfam" id="PF01679">
    <property type="entry name" value="Pmp3"/>
    <property type="match status" value="1"/>
</dbReference>
<dbReference type="InterPro" id="IPR000612">
    <property type="entry name" value="PMP3"/>
</dbReference>
<evidence type="ECO:0000256" key="6">
    <source>
        <dbReference type="SAM" id="MobiDB-lite"/>
    </source>
</evidence>
<name>A0A0F8B6V9_CERFI</name>
<dbReference type="Proteomes" id="UP000034841">
    <property type="component" value="Unassembled WGS sequence"/>
</dbReference>
<dbReference type="AlphaFoldDB" id="A0A0F8B6V9"/>
<evidence type="ECO:0000256" key="2">
    <source>
        <dbReference type="ARBA" id="ARBA00009530"/>
    </source>
</evidence>
<feature type="transmembrane region" description="Helical" evidence="7">
    <location>
        <begin position="12"/>
        <end position="30"/>
    </location>
</feature>
<proteinExistence type="inferred from homology"/>
<evidence type="ECO:0000256" key="4">
    <source>
        <dbReference type="ARBA" id="ARBA00022989"/>
    </source>
</evidence>
<dbReference type="OrthoDB" id="2802411at2759"/>
<organism evidence="8 9">
    <name type="scientific">Ceratocystis fimbriata f. sp. platani</name>
    <dbReference type="NCBI Taxonomy" id="88771"/>
    <lineage>
        <taxon>Eukaryota</taxon>
        <taxon>Fungi</taxon>
        <taxon>Dikarya</taxon>
        <taxon>Ascomycota</taxon>
        <taxon>Pezizomycotina</taxon>
        <taxon>Sordariomycetes</taxon>
        <taxon>Hypocreomycetidae</taxon>
        <taxon>Microascales</taxon>
        <taxon>Ceratocystidaceae</taxon>
        <taxon>Ceratocystis</taxon>
    </lineage>
</organism>
<keyword evidence="3 7" id="KW-0812">Transmembrane</keyword>
<evidence type="ECO:0000256" key="7">
    <source>
        <dbReference type="SAM" id="Phobius"/>
    </source>
</evidence>
<protein>
    <submittedName>
        <fullName evidence="8">Plasma membrane proteolipid 3</fullName>
    </submittedName>
</protein>
<evidence type="ECO:0000256" key="3">
    <source>
        <dbReference type="ARBA" id="ARBA00022692"/>
    </source>
</evidence>
<accession>A0A0F8B6V9</accession>
<keyword evidence="5 7" id="KW-0472">Membrane</keyword>
<reference evidence="8 9" key="1">
    <citation type="submission" date="2015-04" db="EMBL/GenBank/DDBJ databases">
        <title>Genome sequence of Ceratocystis platani, a major pathogen of plane trees.</title>
        <authorList>
            <person name="Belbahri L."/>
        </authorList>
    </citation>
    <scope>NUCLEOTIDE SEQUENCE [LARGE SCALE GENOMIC DNA]</scope>
    <source>
        <strain evidence="8 9">CFO</strain>
    </source>
</reference>
<dbReference type="PROSITE" id="PS01309">
    <property type="entry name" value="UPF0057"/>
    <property type="match status" value="1"/>
</dbReference>
<sequence length="162" mass="17309">MCCSPCSNDLFLGLLAILFPPIAVWVKRGICSADSVINILLCVLGFIPGLLHAWYIIAKYPDPTYEYESLSHDNDGRVTYVIVRNGQRAQNPTHAHTHPHAAPQRHAPMHYGATMHAAPAGSQSQAQGYSAAGPSNGGEGASDVSVPPSYAEVVAGDHKIQH</sequence>
<evidence type="ECO:0000256" key="5">
    <source>
        <dbReference type="ARBA" id="ARBA00023136"/>
    </source>
</evidence>
<keyword evidence="9" id="KW-1185">Reference proteome</keyword>
<comment type="similarity">
    <text evidence="2">Belongs to the UPF0057 (PMP3) family.</text>
</comment>
<feature type="compositionally biased region" description="Low complexity" evidence="6">
    <location>
        <begin position="122"/>
        <end position="134"/>
    </location>
</feature>
<feature type="transmembrane region" description="Helical" evidence="7">
    <location>
        <begin position="36"/>
        <end position="57"/>
    </location>
</feature>
<dbReference type="GO" id="GO:0016020">
    <property type="term" value="C:membrane"/>
    <property type="evidence" value="ECO:0007669"/>
    <property type="project" value="UniProtKB-SubCell"/>
</dbReference>